<accession>A0A420YLS1</accession>
<feature type="domain" description="F-box" evidence="1">
    <location>
        <begin position="3"/>
        <end position="52"/>
    </location>
</feature>
<dbReference type="EMBL" id="QVQW01000003">
    <property type="protein sequence ID" value="RKU48847.1"/>
    <property type="molecule type" value="Genomic_DNA"/>
</dbReference>
<dbReference type="InterPro" id="IPR001810">
    <property type="entry name" value="F-box_dom"/>
</dbReference>
<gene>
    <name evidence="2" type="ORF">DL546_007599</name>
</gene>
<dbReference type="Pfam" id="PF12937">
    <property type="entry name" value="F-box-like"/>
    <property type="match status" value="1"/>
</dbReference>
<reference evidence="2 3" key="1">
    <citation type="submission" date="2018-08" db="EMBL/GenBank/DDBJ databases">
        <title>Draft genome of the lignicolous fungus Coniochaeta pulveracea.</title>
        <authorList>
            <person name="Borstlap C.J."/>
            <person name="De Witt R.N."/>
            <person name="Botha A."/>
            <person name="Volschenk H."/>
        </authorList>
    </citation>
    <scope>NUCLEOTIDE SEQUENCE [LARGE SCALE GENOMIC DNA]</scope>
    <source>
        <strain evidence="2 3">CAB683</strain>
    </source>
</reference>
<evidence type="ECO:0000259" key="1">
    <source>
        <dbReference type="PROSITE" id="PS50181"/>
    </source>
</evidence>
<keyword evidence="3" id="KW-1185">Reference proteome</keyword>
<dbReference type="InterPro" id="IPR036047">
    <property type="entry name" value="F-box-like_dom_sf"/>
</dbReference>
<dbReference type="SUPFAM" id="SSF81383">
    <property type="entry name" value="F-box domain"/>
    <property type="match status" value="1"/>
</dbReference>
<name>A0A420YLS1_9PEZI</name>
<evidence type="ECO:0000313" key="2">
    <source>
        <dbReference type="EMBL" id="RKU48847.1"/>
    </source>
</evidence>
<organism evidence="2 3">
    <name type="scientific">Coniochaeta pulveracea</name>
    <dbReference type="NCBI Taxonomy" id="177199"/>
    <lineage>
        <taxon>Eukaryota</taxon>
        <taxon>Fungi</taxon>
        <taxon>Dikarya</taxon>
        <taxon>Ascomycota</taxon>
        <taxon>Pezizomycotina</taxon>
        <taxon>Sordariomycetes</taxon>
        <taxon>Sordariomycetidae</taxon>
        <taxon>Coniochaetales</taxon>
        <taxon>Coniochaetaceae</taxon>
        <taxon>Coniochaeta</taxon>
    </lineage>
</organism>
<proteinExistence type="predicted"/>
<evidence type="ECO:0000313" key="3">
    <source>
        <dbReference type="Proteomes" id="UP000275385"/>
    </source>
</evidence>
<sequence>MALTTINSLPNEILLSILPHLSTTNLLHLLPLSHRFYRLILTLLHDRLLRAAAMPKHRLTLECYTPDTRLIAPSFYCDYLHTDPLSTSQSAISRLSELSGLYSHFKPTTSVDDSWKRWSETDDNQPSGEKVVGSGTIHLDESALFAQLCAVTSLVKLGPRRGLFLSHVNVGEGLIRVWRDWLAARARAGDDGGEVLWADSDMTVGIRVGLVEAADTGVANFPVFVSSEEDLPVSYRLEYSEVLVRTRWLLRMLEKSETQERTSDGKAVVLAM</sequence>
<dbReference type="Proteomes" id="UP000275385">
    <property type="component" value="Unassembled WGS sequence"/>
</dbReference>
<comment type="caution">
    <text evidence="2">The sequence shown here is derived from an EMBL/GenBank/DDBJ whole genome shotgun (WGS) entry which is preliminary data.</text>
</comment>
<protein>
    <recommendedName>
        <fullName evidence="1">F-box domain-containing protein</fullName>
    </recommendedName>
</protein>
<dbReference type="AlphaFoldDB" id="A0A420YLS1"/>
<dbReference type="OrthoDB" id="9981546at2759"/>
<dbReference type="PROSITE" id="PS50181">
    <property type="entry name" value="FBOX"/>
    <property type="match status" value="1"/>
</dbReference>